<name>B7KBF8_GLOC7</name>
<dbReference type="eggNOG" id="COG2138">
    <property type="taxonomic scope" value="Bacteria"/>
</dbReference>
<dbReference type="PANTHER" id="PTHR33542:SF3">
    <property type="entry name" value="SIROHYDROCHLORIN FERROCHELATASE, CHLOROPLASTIC"/>
    <property type="match status" value="1"/>
</dbReference>
<dbReference type="CDD" id="cd03416">
    <property type="entry name" value="CbiX_SirB_N"/>
    <property type="match status" value="1"/>
</dbReference>
<dbReference type="GO" id="GO:0016829">
    <property type="term" value="F:lyase activity"/>
    <property type="evidence" value="ECO:0007669"/>
    <property type="project" value="UniProtKB-KW"/>
</dbReference>
<dbReference type="SUPFAM" id="SSF53800">
    <property type="entry name" value="Chelatase"/>
    <property type="match status" value="2"/>
</dbReference>
<dbReference type="AlphaFoldDB" id="B7KBF8"/>
<dbReference type="InterPro" id="IPR002762">
    <property type="entry name" value="CbiX-like"/>
</dbReference>
<keyword evidence="2" id="KW-0456">Lyase</keyword>
<reference evidence="4" key="1">
    <citation type="journal article" date="2011" name="MBio">
        <title>Novel metabolic attributes of the genus Cyanothece, comprising a group of unicellular nitrogen-fixing Cyanobacteria.</title>
        <authorList>
            <person name="Bandyopadhyay A."/>
            <person name="Elvitigala T."/>
            <person name="Welsh E."/>
            <person name="Stockel J."/>
            <person name="Liberton M."/>
            <person name="Min H."/>
            <person name="Sherman L.A."/>
            <person name="Pakrasi H.B."/>
        </authorList>
    </citation>
    <scope>NUCLEOTIDE SEQUENCE [LARGE SCALE GENOMIC DNA]</scope>
    <source>
        <strain evidence="4">PCC 7424</strain>
    </source>
</reference>
<dbReference type="Proteomes" id="UP000002384">
    <property type="component" value="Chromosome"/>
</dbReference>
<keyword evidence="4" id="KW-1185">Reference proteome</keyword>
<dbReference type="OrthoDB" id="482456at2"/>
<sequence length="271" mass="29800">MTSQTAYLLVSHGSRDSHPQIALESLADLVKQQLNHLSNNNGATLGTQPLYETQLQPRFIKTATIIKKTAPIVVETATLELGTYSLHERIQQVAEKVQPLGIDKLKIVPLFLLKGVHVTEDIPEQIELARQNLSHSIKLELSPYLGNSPQIIPLLAGQFSQLTAGKRILLSHGSRRSQANQQIEQIASQLGAKPAYWSVSPSLAQQIATMANSETKTIAIMPYFLFRGGIIEAIAQEIQHLQSTYRDLTLHLGNPLEATPELASLIVEAQL</sequence>
<dbReference type="Gene3D" id="3.40.50.1400">
    <property type="match status" value="2"/>
</dbReference>
<gene>
    <name evidence="3" type="ordered locus">PCC7424_3112</name>
</gene>
<dbReference type="EMBL" id="CP001291">
    <property type="protein sequence ID" value="ACK71514.1"/>
    <property type="molecule type" value="Genomic_DNA"/>
</dbReference>
<dbReference type="Pfam" id="PF01903">
    <property type="entry name" value="CbiX"/>
    <property type="match status" value="2"/>
</dbReference>
<dbReference type="STRING" id="65393.PCC7424_3112"/>
<proteinExistence type="predicted"/>
<dbReference type="RefSeq" id="WP_015955111.1">
    <property type="nucleotide sequence ID" value="NC_011729.1"/>
</dbReference>
<protein>
    <submittedName>
        <fullName evidence="3">Cobalamin (Vitamin B12) biosynthesis CbiX protein</fullName>
    </submittedName>
</protein>
<dbReference type="HOGENOM" id="CLU_056929_2_0_3"/>
<dbReference type="PANTHER" id="PTHR33542">
    <property type="entry name" value="SIROHYDROCHLORIN FERROCHELATASE, CHLOROPLASTIC"/>
    <property type="match status" value="1"/>
</dbReference>
<evidence type="ECO:0000313" key="3">
    <source>
        <dbReference type="EMBL" id="ACK71514.1"/>
    </source>
</evidence>
<evidence type="ECO:0000256" key="1">
    <source>
        <dbReference type="ARBA" id="ARBA00022723"/>
    </source>
</evidence>
<accession>B7KBF8</accession>
<dbReference type="GO" id="GO:0046872">
    <property type="term" value="F:metal ion binding"/>
    <property type="evidence" value="ECO:0007669"/>
    <property type="project" value="UniProtKB-KW"/>
</dbReference>
<dbReference type="KEGG" id="cyc:PCC7424_3112"/>
<evidence type="ECO:0000256" key="2">
    <source>
        <dbReference type="ARBA" id="ARBA00023239"/>
    </source>
</evidence>
<evidence type="ECO:0000313" key="4">
    <source>
        <dbReference type="Proteomes" id="UP000002384"/>
    </source>
</evidence>
<dbReference type="InterPro" id="IPR050963">
    <property type="entry name" value="Sirohydro_Cobaltochel/CbiX"/>
</dbReference>
<keyword evidence="1" id="KW-0479">Metal-binding</keyword>
<organism evidence="3 4">
    <name type="scientific">Gloeothece citriformis (strain PCC 7424)</name>
    <name type="common">Cyanothece sp. (strain PCC 7424)</name>
    <dbReference type="NCBI Taxonomy" id="65393"/>
    <lineage>
        <taxon>Bacteria</taxon>
        <taxon>Bacillati</taxon>
        <taxon>Cyanobacteriota</taxon>
        <taxon>Cyanophyceae</taxon>
        <taxon>Oscillatoriophycideae</taxon>
        <taxon>Chroococcales</taxon>
        <taxon>Aphanothecaceae</taxon>
        <taxon>Gloeothece</taxon>
        <taxon>Gloeothece citriformis</taxon>
    </lineage>
</organism>